<dbReference type="PANTHER" id="PTHR13723">
    <property type="entry name" value="ADAMTS A DISINTEGRIN AND METALLOPROTEASE WITH THROMBOSPONDIN MOTIFS PROTEASE"/>
    <property type="match status" value="1"/>
</dbReference>
<dbReference type="InterPro" id="IPR050439">
    <property type="entry name" value="ADAMTS_ADAMTS-like"/>
</dbReference>
<name>A0A8X6GU07_TRICU</name>
<dbReference type="SUPFAM" id="SSF82895">
    <property type="entry name" value="TSP-1 type 1 repeat"/>
    <property type="match status" value="1"/>
</dbReference>
<dbReference type="OrthoDB" id="5781878at2759"/>
<comment type="subcellular location">
    <subcellularLocation>
        <location evidence="1">Secreted</location>
    </subcellularLocation>
</comment>
<dbReference type="Proteomes" id="UP000887116">
    <property type="component" value="Unassembled WGS sequence"/>
</dbReference>
<dbReference type="Pfam" id="PF19236">
    <property type="entry name" value="ADAMTS_CR_3"/>
    <property type="match status" value="1"/>
</dbReference>
<dbReference type="EMBL" id="BMAO01006593">
    <property type="protein sequence ID" value="GFR09869.1"/>
    <property type="molecule type" value="Genomic_DNA"/>
</dbReference>
<feature type="domain" description="ADAMTS/ADAMTS-like cysteine-rich" evidence="5">
    <location>
        <begin position="106"/>
        <end position="206"/>
    </location>
</feature>
<evidence type="ECO:0000313" key="7">
    <source>
        <dbReference type="Proteomes" id="UP000887116"/>
    </source>
</evidence>
<protein>
    <submittedName>
        <fullName evidence="6">A disintegrin and metalloproteinase with thrombospondin motifs 14</fullName>
    </submittedName>
</protein>
<proteinExistence type="predicted"/>
<evidence type="ECO:0000259" key="5">
    <source>
        <dbReference type="Pfam" id="PF19236"/>
    </source>
</evidence>
<dbReference type="PRINTS" id="PR01705">
    <property type="entry name" value="TSP1REPEAT"/>
</dbReference>
<evidence type="ECO:0000256" key="2">
    <source>
        <dbReference type="ARBA" id="ARBA00022525"/>
    </source>
</evidence>
<dbReference type="Pfam" id="PF00090">
    <property type="entry name" value="TSP_1"/>
    <property type="match status" value="1"/>
</dbReference>
<accession>A0A8X6GU07</accession>
<dbReference type="InterPro" id="IPR036383">
    <property type="entry name" value="TSP1_rpt_sf"/>
</dbReference>
<feature type="disulfide bond" evidence="4">
    <location>
        <begin position="57"/>
        <end position="95"/>
    </location>
</feature>
<dbReference type="PRINTS" id="PR01857">
    <property type="entry name" value="ADAMTSFAMILY"/>
</dbReference>
<keyword evidence="7" id="KW-1185">Reference proteome</keyword>
<keyword evidence="2" id="KW-0964">Secreted</keyword>
<dbReference type="Gene3D" id="2.60.120.830">
    <property type="match status" value="1"/>
</dbReference>
<dbReference type="InterPro" id="IPR045371">
    <property type="entry name" value="ADAMTS_CR_3"/>
</dbReference>
<keyword evidence="3 4" id="KW-1015">Disulfide bond</keyword>
<reference evidence="6" key="1">
    <citation type="submission" date="2020-07" db="EMBL/GenBank/DDBJ databases">
        <title>Multicomponent nature underlies the extraordinary mechanical properties of spider dragline silk.</title>
        <authorList>
            <person name="Kono N."/>
            <person name="Nakamura H."/>
            <person name="Mori M."/>
            <person name="Yoshida Y."/>
            <person name="Ohtoshi R."/>
            <person name="Malay A.D."/>
            <person name="Moran D.A.P."/>
            <person name="Tomita M."/>
            <person name="Numata K."/>
            <person name="Arakawa K."/>
        </authorList>
    </citation>
    <scope>NUCLEOTIDE SEQUENCE</scope>
</reference>
<feature type="disulfide bond" evidence="4">
    <location>
        <begin position="61"/>
        <end position="100"/>
    </location>
</feature>
<gene>
    <name evidence="6" type="primary">ADAMTS14</name>
    <name evidence="6" type="ORF">TNCT_243141</name>
</gene>
<dbReference type="GO" id="GO:0006508">
    <property type="term" value="P:proteolysis"/>
    <property type="evidence" value="ECO:0007669"/>
    <property type="project" value="TreeGrafter"/>
</dbReference>
<evidence type="ECO:0000313" key="6">
    <source>
        <dbReference type="EMBL" id="GFR09869.1"/>
    </source>
</evidence>
<dbReference type="SMART" id="SM00209">
    <property type="entry name" value="TSP1"/>
    <property type="match status" value="1"/>
</dbReference>
<dbReference type="FunFam" id="2.20.100.10:FF:000001">
    <property type="entry name" value="semaphorin-5A isoform X1"/>
    <property type="match status" value="1"/>
</dbReference>
<dbReference type="PROSITE" id="PS50092">
    <property type="entry name" value="TSP1"/>
    <property type="match status" value="1"/>
</dbReference>
<feature type="disulfide bond" evidence="4">
    <location>
        <begin position="72"/>
        <end position="85"/>
    </location>
</feature>
<feature type="non-terminal residue" evidence="6">
    <location>
        <position position="227"/>
    </location>
</feature>
<dbReference type="Gene3D" id="2.20.100.10">
    <property type="entry name" value="Thrombospondin type-1 (TSP1) repeat"/>
    <property type="match status" value="1"/>
</dbReference>
<dbReference type="GO" id="GO:0031012">
    <property type="term" value="C:extracellular matrix"/>
    <property type="evidence" value="ECO:0007669"/>
    <property type="project" value="TreeGrafter"/>
</dbReference>
<comment type="caution">
    <text evidence="6">The sequence shown here is derived from an EMBL/GenBank/DDBJ whole genome shotgun (WGS) entry which is preliminary data.</text>
</comment>
<sequence>MSFSENLIHQWTILCFLGFFNEYMLVWSRDTTEIDRYSVRARYYSRIWSDWTPWSVCSRTCGGGVRQRTRVCKTRMVGYRVSDTCLGDTIEYELCSRHACSSLAEEFLDYQCSKRNGQVIGGRRVNEWVPYRYGRNPCELQCWAKDRSLVYSFGKVIDGTPCPAEDPKDPALCVNGRCMPVDCAGYLGTDNRRDECGVCRGDNSTCVKYQNTFWRRPRGNFASDGRK</sequence>
<dbReference type="GO" id="GO:0005576">
    <property type="term" value="C:extracellular region"/>
    <property type="evidence" value="ECO:0007669"/>
    <property type="project" value="UniProtKB-SubCell"/>
</dbReference>
<dbReference type="GO" id="GO:0030198">
    <property type="term" value="P:extracellular matrix organization"/>
    <property type="evidence" value="ECO:0007669"/>
    <property type="project" value="InterPro"/>
</dbReference>
<evidence type="ECO:0000256" key="1">
    <source>
        <dbReference type="ARBA" id="ARBA00004613"/>
    </source>
</evidence>
<organism evidence="6 7">
    <name type="scientific">Trichonephila clavata</name>
    <name type="common">Joro spider</name>
    <name type="synonym">Nephila clavata</name>
    <dbReference type="NCBI Taxonomy" id="2740835"/>
    <lineage>
        <taxon>Eukaryota</taxon>
        <taxon>Metazoa</taxon>
        <taxon>Ecdysozoa</taxon>
        <taxon>Arthropoda</taxon>
        <taxon>Chelicerata</taxon>
        <taxon>Arachnida</taxon>
        <taxon>Araneae</taxon>
        <taxon>Araneomorphae</taxon>
        <taxon>Entelegynae</taxon>
        <taxon>Araneoidea</taxon>
        <taxon>Nephilidae</taxon>
        <taxon>Trichonephila</taxon>
    </lineage>
</organism>
<dbReference type="InterPro" id="IPR000884">
    <property type="entry name" value="TSP1_rpt"/>
</dbReference>
<dbReference type="InterPro" id="IPR013273">
    <property type="entry name" value="ADAMTS/ADAMTS-like"/>
</dbReference>
<dbReference type="AlphaFoldDB" id="A0A8X6GU07"/>
<evidence type="ECO:0000256" key="3">
    <source>
        <dbReference type="ARBA" id="ARBA00023157"/>
    </source>
</evidence>
<dbReference type="PANTHER" id="PTHR13723:SF281">
    <property type="entry name" value="PAPILIN"/>
    <property type="match status" value="1"/>
</dbReference>
<evidence type="ECO:0000256" key="4">
    <source>
        <dbReference type="PIRSR" id="PIRSR613273-3"/>
    </source>
</evidence>
<dbReference type="GO" id="GO:0004222">
    <property type="term" value="F:metalloendopeptidase activity"/>
    <property type="evidence" value="ECO:0007669"/>
    <property type="project" value="TreeGrafter"/>
</dbReference>